<dbReference type="InterPro" id="IPR000182">
    <property type="entry name" value="GNAT_dom"/>
</dbReference>
<dbReference type="Pfam" id="PF00583">
    <property type="entry name" value="Acetyltransf_1"/>
    <property type="match status" value="1"/>
</dbReference>
<sequence length="187" mass="20889">MDMGEVFLRRLSRWQADGDREELADLYVAAYEEPPGEEYRNRERFLARLAEDVQRPRFDMVAADDEDGDDDEPAGLAYGYPLHRDGSWWRGFVGVLPDEVEELTASGKVFALAELMVLPEHHRRGIGSRLLERLLSASGAELAVVLLDPANTVARAAFEAWGWDALGELRPATGDSVLHVLTRALPD</sequence>
<dbReference type="CDD" id="cd04301">
    <property type="entry name" value="NAT_SF"/>
    <property type="match status" value="1"/>
</dbReference>
<dbReference type="PROSITE" id="PS51186">
    <property type="entry name" value="GNAT"/>
    <property type="match status" value="1"/>
</dbReference>
<dbReference type="SUPFAM" id="SSF55729">
    <property type="entry name" value="Acyl-CoA N-acyltransferases (Nat)"/>
    <property type="match status" value="1"/>
</dbReference>
<name>A0A5N8X3P0_9ACTN</name>
<dbReference type="Gene3D" id="3.40.630.30">
    <property type="match status" value="2"/>
</dbReference>
<dbReference type="InterPro" id="IPR016181">
    <property type="entry name" value="Acyl_CoA_acyltransferase"/>
</dbReference>
<keyword evidence="2" id="KW-0808">Transferase</keyword>
<gene>
    <name evidence="2" type="ORF">FPZ41_38810</name>
</gene>
<dbReference type="GO" id="GO:0016747">
    <property type="term" value="F:acyltransferase activity, transferring groups other than amino-acyl groups"/>
    <property type="evidence" value="ECO:0007669"/>
    <property type="project" value="InterPro"/>
</dbReference>
<feature type="domain" description="N-acetyltransferase" evidence="1">
    <location>
        <begin position="6"/>
        <end position="184"/>
    </location>
</feature>
<keyword evidence="3" id="KW-1185">Reference proteome</keyword>
<evidence type="ECO:0000259" key="1">
    <source>
        <dbReference type="PROSITE" id="PS51186"/>
    </source>
</evidence>
<evidence type="ECO:0000313" key="2">
    <source>
        <dbReference type="EMBL" id="MPY54191.1"/>
    </source>
</evidence>
<proteinExistence type="predicted"/>
<dbReference type="PANTHER" id="PTHR43072">
    <property type="entry name" value="N-ACETYLTRANSFERASE"/>
    <property type="match status" value="1"/>
</dbReference>
<accession>A0A5N8X3P0</accession>
<comment type="caution">
    <text evidence="2">The sequence shown here is derived from an EMBL/GenBank/DDBJ whole genome shotgun (WGS) entry which is preliminary data.</text>
</comment>
<organism evidence="2 3">
    <name type="scientific">Streptomyces acidicola</name>
    <dbReference type="NCBI Taxonomy" id="2596892"/>
    <lineage>
        <taxon>Bacteria</taxon>
        <taxon>Bacillati</taxon>
        <taxon>Actinomycetota</taxon>
        <taxon>Actinomycetes</taxon>
        <taxon>Kitasatosporales</taxon>
        <taxon>Streptomycetaceae</taxon>
        <taxon>Streptomyces</taxon>
    </lineage>
</organism>
<reference evidence="2 3" key="1">
    <citation type="submission" date="2019-09" db="EMBL/GenBank/DDBJ databases">
        <authorList>
            <person name="Duangmal K."/>
            <person name="Teo W.F.A."/>
            <person name="Lipun K."/>
        </authorList>
    </citation>
    <scope>NUCLEOTIDE SEQUENCE [LARGE SCALE GENOMIC DNA]</scope>
    <source>
        <strain evidence="2 3">K1PN6</strain>
    </source>
</reference>
<evidence type="ECO:0000313" key="3">
    <source>
        <dbReference type="Proteomes" id="UP000373149"/>
    </source>
</evidence>
<dbReference type="Proteomes" id="UP000373149">
    <property type="component" value="Unassembled WGS sequence"/>
</dbReference>
<dbReference type="AlphaFoldDB" id="A0A5N8X3P0"/>
<protein>
    <submittedName>
        <fullName evidence="2">GNAT family N-acetyltransferase</fullName>
    </submittedName>
</protein>
<dbReference type="EMBL" id="VMNX01000252">
    <property type="protein sequence ID" value="MPY54191.1"/>
    <property type="molecule type" value="Genomic_DNA"/>
</dbReference>